<proteinExistence type="predicted"/>
<protein>
    <submittedName>
        <fullName evidence="2">Uncharacterized protein</fullName>
    </submittedName>
</protein>
<keyword evidence="1" id="KW-0472">Membrane</keyword>
<accession>A0ABY7PK25</accession>
<dbReference type="Proteomes" id="UP001211872">
    <property type="component" value="Chromosome"/>
</dbReference>
<evidence type="ECO:0000256" key="1">
    <source>
        <dbReference type="SAM" id="Phobius"/>
    </source>
</evidence>
<gene>
    <name evidence="2" type="ORF">O9Z63_14660</name>
</gene>
<feature type="transmembrane region" description="Helical" evidence="1">
    <location>
        <begin position="15"/>
        <end position="34"/>
    </location>
</feature>
<name>A0ABY7PK25_9BACT</name>
<keyword evidence="3" id="KW-1185">Reference proteome</keyword>
<keyword evidence="1" id="KW-1133">Transmembrane helix</keyword>
<keyword evidence="1" id="KW-0812">Transmembrane</keyword>
<evidence type="ECO:0000313" key="2">
    <source>
        <dbReference type="EMBL" id="WBO83615.1"/>
    </source>
</evidence>
<sequence>MPRFLEERGYGSKEIGIVVVLFFLGVAMKVYASLAYESFVVEKRIIINGVSKDSIDFVTPYGRTLFNLTGDACLTLCFSLIVSLFFIKGIEDSLAAKRAAQLDAINAEIRENVFSSVFRTLVDEEIFEIIKRDIIKNGMVRKDIRWTYDFVELPNGNISLRQTDRYHLYNGTGADRTEQIIAVCDDASGVAFLKEFICRQDDKPVLSFKYDELVADPDNPRQKTACDGKVVVTESGSGGSEVLISFPILRGGTVQISQVYETAYNVLPINDSFFTRYPVVNATLEANFPAGYDFHVFSSLASELVPDPLLQENRRSYRAQGGILPNQGFVFTLKKITA</sequence>
<evidence type="ECO:0000313" key="3">
    <source>
        <dbReference type="Proteomes" id="UP001211872"/>
    </source>
</evidence>
<reference evidence="2 3" key="1">
    <citation type="journal article" date="2011" name="Int. J. Syst. Evol. Microbiol.">
        <title>Hymenobacter yonginensis sp. nov., isolated from a mesotrophic artificial lake.</title>
        <authorList>
            <person name="Joung Y."/>
            <person name="Cho S.H."/>
            <person name="Kim H."/>
            <person name="Kim S.B."/>
            <person name="Joh K."/>
        </authorList>
    </citation>
    <scope>NUCLEOTIDE SEQUENCE [LARGE SCALE GENOMIC DNA]</scope>
    <source>
        <strain evidence="2 3">KCTC 22745</strain>
    </source>
</reference>
<organism evidence="2 3">
    <name type="scientific">Hymenobacter yonginensis</name>
    <dbReference type="NCBI Taxonomy" id="748197"/>
    <lineage>
        <taxon>Bacteria</taxon>
        <taxon>Pseudomonadati</taxon>
        <taxon>Bacteroidota</taxon>
        <taxon>Cytophagia</taxon>
        <taxon>Cytophagales</taxon>
        <taxon>Hymenobacteraceae</taxon>
        <taxon>Hymenobacter</taxon>
    </lineage>
</organism>
<feature type="transmembrane region" description="Helical" evidence="1">
    <location>
        <begin position="65"/>
        <end position="87"/>
    </location>
</feature>
<dbReference type="EMBL" id="CP115396">
    <property type="protein sequence ID" value="WBO83615.1"/>
    <property type="molecule type" value="Genomic_DNA"/>
</dbReference>
<dbReference type="RefSeq" id="WP_270126004.1">
    <property type="nucleotide sequence ID" value="NZ_CP115396.1"/>
</dbReference>